<feature type="domain" description="VOC" evidence="2">
    <location>
        <begin position="4"/>
        <end position="134"/>
    </location>
</feature>
<comment type="caution">
    <text evidence="3">The sequence shown here is derived from an EMBL/GenBank/DDBJ whole genome shotgun (WGS) entry which is preliminary data.</text>
</comment>
<dbReference type="InterPro" id="IPR029068">
    <property type="entry name" value="Glyas_Bleomycin-R_OHBP_Dase"/>
</dbReference>
<protein>
    <recommendedName>
        <fullName evidence="2">VOC domain-containing protein</fullName>
    </recommendedName>
</protein>
<gene>
    <name evidence="3" type="ORF">INT44_004946</name>
</gene>
<dbReference type="Proteomes" id="UP000612746">
    <property type="component" value="Unassembled WGS sequence"/>
</dbReference>
<dbReference type="Gene3D" id="3.10.180.10">
    <property type="entry name" value="2,3-Dihydroxybiphenyl 1,2-Dioxygenase, domain 1"/>
    <property type="match status" value="1"/>
</dbReference>
<dbReference type="OrthoDB" id="16820at2759"/>
<dbReference type="PANTHER" id="PTHR36113">
    <property type="entry name" value="LYASE, PUTATIVE-RELATED-RELATED"/>
    <property type="match status" value="1"/>
</dbReference>
<keyword evidence="1" id="KW-0479">Metal-binding</keyword>
<evidence type="ECO:0000256" key="1">
    <source>
        <dbReference type="ARBA" id="ARBA00022723"/>
    </source>
</evidence>
<dbReference type="InterPro" id="IPR051332">
    <property type="entry name" value="Fosfomycin_Res_Enzymes"/>
</dbReference>
<reference evidence="3" key="1">
    <citation type="submission" date="2020-12" db="EMBL/GenBank/DDBJ databases">
        <title>Metabolic potential, ecology and presence of endohyphal bacteria is reflected in genomic diversity of Mucoromycotina.</title>
        <authorList>
            <person name="Muszewska A."/>
            <person name="Okrasinska A."/>
            <person name="Steczkiewicz K."/>
            <person name="Drgas O."/>
            <person name="Orlowska M."/>
            <person name="Perlinska-Lenart U."/>
            <person name="Aleksandrzak-Piekarczyk T."/>
            <person name="Szatraj K."/>
            <person name="Zielenkiewicz U."/>
            <person name="Pilsyk S."/>
            <person name="Malc E."/>
            <person name="Mieczkowski P."/>
            <person name="Kruszewska J.S."/>
            <person name="Biernat P."/>
            <person name="Pawlowska J."/>
        </authorList>
    </citation>
    <scope>NUCLEOTIDE SEQUENCE</scope>
    <source>
        <strain evidence="3">WA0000051536</strain>
    </source>
</reference>
<dbReference type="SUPFAM" id="SSF54593">
    <property type="entry name" value="Glyoxalase/Bleomycin resistance protein/Dihydroxybiphenyl dioxygenase"/>
    <property type="match status" value="1"/>
</dbReference>
<sequence>MFKGIHHVAIIAKDYEVSKHFYINTLGMKIICETYREQRQSYKLDIQVAEEGTPSQIELFSFPNPPSRPSRPEAAGLRHLCLAVEDIDKAMQEIKARDDRNLIVFEDVRVDEITGERFVFFADPDELPIELKQVGSSW</sequence>
<dbReference type="PANTHER" id="PTHR36113:SF6">
    <property type="entry name" value="FOSFOMYCIN RESISTANCE PROTEIN FOSX"/>
    <property type="match status" value="1"/>
</dbReference>
<dbReference type="InterPro" id="IPR004360">
    <property type="entry name" value="Glyas_Fos-R_dOase_dom"/>
</dbReference>
<accession>A0A8H7Q9I0</accession>
<dbReference type="GO" id="GO:0046872">
    <property type="term" value="F:metal ion binding"/>
    <property type="evidence" value="ECO:0007669"/>
    <property type="project" value="UniProtKB-KW"/>
</dbReference>
<proteinExistence type="predicted"/>
<evidence type="ECO:0000313" key="3">
    <source>
        <dbReference type="EMBL" id="KAG2187261.1"/>
    </source>
</evidence>
<organism evidence="3 4">
    <name type="scientific">Umbelopsis vinacea</name>
    <dbReference type="NCBI Taxonomy" id="44442"/>
    <lineage>
        <taxon>Eukaryota</taxon>
        <taxon>Fungi</taxon>
        <taxon>Fungi incertae sedis</taxon>
        <taxon>Mucoromycota</taxon>
        <taxon>Mucoromycotina</taxon>
        <taxon>Umbelopsidomycetes</taxon>
        <taxon>Umbelopsidales</taxon>
        <taxon>Umbelopsidaceae</taxon>
        <taxon>Umbelopsis</taxon>
    </lineage>
</organism>
<keyword evidence="4" id="KW-1185">Reference proteome</keyword>
<evidence type="ECO:0000259" key="2">
    <source>
        <dbReference type="PROSITE" id="PS51819"/>
    </source>
</evidence>
<dbReference type="Pfam" id="PF00903">
    <property type="entry name" value="Glyoxalase"/>
    <property type="match status" value="1"/>
</dbReference>
<dbReference type="EMBL" id="JAEPRA010000003">
    <property type="protein sequence ID" value="KAG2187261.1"/>
    <property type="molecule type" value="Genomic_DNA"/>
</dbReference>
<dbReference type="InterPro" id="IPR037523">
    <property type="entry name" value="VOC_core"/>
</dbReference>
<dbReference type="AlphaFoldDB" id="A0A8H7Q9I0"/>
<dbReference type="PROSITE" id="PS51819">
    <property type="entry name" value="VOC"/>
    <property type="match status" value="1"/>
</dbReference>
<evidence type="ECO:0000313" key="4">
    <source>
        <dbReference type="Proteomes" id="UP000612746"/>
    </source>
</evidence>
<name>A0A8H7Q9I0_9FUNG</name>